<evidence type="ECO:0000256" key="1">
    <source>
        <dbReference type="ARBA" id="ARBA00023125"/>
    </source>
</evidence>
<feature type="region of interest" description="Disordered" evidence="3">
    <location>
        <begin position="1045"/>
        <end position="1084"/>
    </location>
</feature>
<gene>
    <name evidence="4" type="ORF">LshimejAT787_2000990</name>
</gene>
<dbReference type="GO" id="GO:0015074">
    <property type="term" value="P:DNA integration"/>
    <property type="evidence" value="ECO:0007669"/>
    <property type="project" value="InterPro"/>
</dbReference>
<evidence type="ECO:0000256" key="2">
    <source>
        <dbReference type="ARBA" id="ARBA00023172"/>
    </source>
</evidence>
<dbReference type="GO" id="GO:0006310">
    <property type="term" value="P:DNA recombination"/>
    <property type="evidence" value="ECO:0007669"/>
    <property type="project" value="UniProtKB-KW"/>
</dbReference>
<accession>A0A9P3Q175</accession>
<feature type="region of interest" description="Disordered" evidence="3">
    <location>
        <begin position="341"/>
        <end position="419"/>
    </location>
</feature>
<evidence type="ECO:0000256" key="3">
    <source>
        <dbReference type="SAM" id="MobiDB-lite"/>
    </source>
</evidence>
<dbReference type="InterPro" id="IPR052055">
    <property type="entry name" value="Hepadnavirus_pol/RT"/>
</dbReference>
<dbReference type="SUPFAM" id="SSF47823">
    <property type="entry name" value="lambda integrase-like, N-terminal domain"/>
    <property type="match status" value="1"/>
</dbReference>
<dbReference type="InterPro" id="IPR010998">
    <property type="entry name" value="Integrase_recombinase_N"/>
</dbReference>
<dbReference type="InterPro" id="IPR011010">
    <property type="entry name" value="DNA_brk_join_enz"/>
</dbReference>
<dbReference type="GO" id="GO:0003677">
    <property type="term" value="F:DNA binding"/>
    <property type="evidence" value="ECO:0007669"/>
    <property type="project" value="UniProtKB-KW"/>
</dbReference>
<evidence type="ECO:0000313" key="4">
    <source>
        <dbReference type="EMBL" id="GLB45194.1"/>
    </source>
</evidence>
<proteinExistence type="predicted"/>
<protein>
    <submittedName>
        <fullName evidence="4">Uncharacterized protein</fullName>
    </submittedName>
</protein>
<dbReference type="SUPFAM" id="SSF56349">
    <property type="entry name" value="DNA breaking-rejoining enzymes"/>
    <property type="match status" value="1"/>
</dbReference>
<dbReference type="InterPro" id="IPR013762">
    <property type="entry name" value="Integrase-like_cat_sf"/>
</dbReference>
<dbReference type="Gene3D" id="1.10.150.130">
    <property type="match status" value="1"/>
</dbReference>
<organism evidence="4 5">
    <name type="scientific">Lyophyllum shimeji</name>
    <name type="common">Hon-shimeji</name>
    <name type="synonym">Tricholoma shimeji</name>
    <dbReference type="NCBI Taxonomy" id="47721"/>
    <lineage>
        <taxon>Eukaryota</taxon>
        <taxon>Fungi</taxon>
        <taxon>Dikarya</taxon>
        <taxon>Basidiomycota</taxon>
        <taxon>Agaricomycotina</taxon>
        <taxon>Agaricomycetes</taxon>
        <taxon>Agaricomycetidae</taxon>
        <taxon>Agaricales</taxon>
        <taxon>Tricholomatineae</taxon>
        <taxon>Lyophyllaceae</taxon>
        <taxon>Lyophyllum</taxon>
    </lineage>
</organism>
<dbReference type="Gene3D" id="1.10.443.10">
    <property type="entry name" value="Intergrase catalytic core"/>
    <property type="match status" value="1"/>
</dbReference>
<feature type="compositionally biased region" description="Pro residues" evidence="3">
    <location>
        <begin position="1062"/>
        <end position="1078"/>
    </location>
</feature>
<evidence type="ECO:0000313" key="5">
    <source>
        <dbReference type="Proteomes" id="UP001063166"/>
    </source>
</evidence>
<dbReference type="PANTHER" id="PTHR33050">
    <property type="entry name" value="REVERSE TRANSCRIPTASE DOMAIN-CONTAINING PROTEIN"/>
    <property type="match status" value="1"/>
</dbReference>
<sequence length="1511" mass="168460">MSTNLLPNELPYAQVPGPIPEDFDFEPFLTVPPVLSRFELPLMARVAANFAIEAANNESMAKTIAVKHTPVPRPEDLDIGPPLKRMYAYSQTEFNELVASEQVCQSLHPLPVGLVRTIAKERARIKAAADSERLAEKAKEKEASSIRNKLLGSMRLTNPTPRVMARAEAVTIPSIYLLGLKNGACPPLNFFTNERIEAVTHSHSEVHTRMLRPFGADEALSAEKIQLLDLPKMISIWGSDDKHTCLTPMRFKEASKNFLAALTLVSEAPSTAEDGSPVPTFASEYQKHFDFFDQLRDFEETYPIWYRFELGARRDILKGILFDWDVYALEVKMLLHSNLPQPLASPSKRPIEVDNRAGKFPRNSFRTDVSSRQGTHSATTQRRSPPSKTGNTSSLGSRTATSGPSVALGGPPRGASVSTGISPALATVATGQRLSTPAPFVVGTTQHSAGTPPAGVSLTRASALSQDPHDLPSRSFVDHDPLPYPDLTEKRLLRPRPPNASLHDTELFERVVHPYNVEGFRLMLDKHNLTDLYPRLLTNLTHGFPLGRNLPRLKKSIVIPNHRSVDQFPAVVQDYIDTELAVGRMSGPFSLEEVERILRGPIHSSPFLVSEQFAGPGLPPKYRVCRNLSKADPASGMPAINSFIDKDDFPTSFDMALRVAAAVADAPPGTQGIAFDIKTFHRTCPVLPHHKPYLVASFQGKFYIDHVHPFGARPASSNAGQIGNATVDIWQAESRSENRLFKYEDDIQNFRYPNPLGRFSDGVFTYFHNRETSLALIDILHVPWHPEKSGIRFTSTTTFIGFQWDLTLHRVSLPEKKRVKYLTRITSILSDDFRGERFTLRQIQQIHGTLVHVCFVFPDGCSRLPVLSNFMSGFRDNIFVKHSLSNSVLDTLYWWQKRLEDQTAFRQLRPIGPVHDYKVFVDASTSWGIGIIIGPYWHALRLASGWKRPGRDICWLETVAIELAILFMRQLDFYEQRVQVYSDNSGAIGAHIKNRSPNIAINLSRGPLRSRANSPTSFSMPDIHTSLTASGEVVDLGLGVFISQPPLPRKPRSESPSLLLNPPDPAPPDSSLASPPPSDWILNPPSHSALDPFCPIQPSPDISENLHVIRSLAARALPSCSPRKPRAADSWRPSPLRPIVPADHRVLLWTTPHSEQAQQSLDSAISPRLQRKIFENLLLATSDSTRQSYGAGLLRFTQFCDREEIPENLHMPASTILLSAFIADAIGKCTGNCIRNWLNGLRLWHLYNLADWHGRDHWVSSLQKSADIQGIPFQRQPRGPITMNHLRHLLSNLNLATPAHAAIWAAALTAFWGCRRLGELLLRSRSSFSPTRNVTRQAGFSHSIVNAHHVISFHLPWTKTTGIRGGECILTATNDSFCPVTAMLHHLSLNNITDPSAPLFAFRVDASWSPLTRDHFLRTTGDIYRSANLDTVLGHSYRIGGSLHLLTTGVAPEFIMKIGGWTSLCFLIYWHRLELVIPAAMTRAWAARQQEFAERQHLPCGEDDLLFDLNS</sequence>
<keyword evidence="1" id="KW-0238">DNA-binding</keyword>
<dbReference type="PANTHER" id="PTHR33050:SF7">
    <property type="entry name" value="RIBONUCLEASE H"/>
    <property type="match status" value="1"/>
</dbReference>
<dbReference type="OrthoDB" id="2506773at2759"/>
<reference evidence="4" key="1">
    <citation type="submission" date="2022-07" db="EMBL/GenBank/DDBJ databases">
        <title>The genome of Lyophyllum shimeji provides insight into the initial evolution of ectomycorrhizal fungal genome.</title>
        <authorList>
            <person name="Kobayashi Y."/>
            <person name="Shibata T."/>
            <person name="Hirakawa H."/>
            <person name="Shigenobu S."/>
            <person name="Nishiyama T."/>
            <person name="Yamada A."/>
            <person name="Hasebe M."/>
            <person name="Kawaguchi M."/>
        </authorList>
    </citation>
    <scope>NUCLEOTIDE SEQUENCE</scope>
    <source>
        <strain evidence="4">AT787</strain>
    </source>
</reference>
<keyword evidence="5" id="KW-1185">Reference proteome</keyword>
<dbReference type="Proteomes" id="UP001063166">
    <property type="component" value="Unassembled WGS sequence"/>
</dbReference>
<name>A0A9P3Q175_LYOSH</name>
<feature type="compositionally biased region" description="Polar residues" evidence="3">
    <location>
        <begin position="364"/>
        <end position="404"/>
    </location>
</feature>
<keyword evidence="2" id="KW-0233">DNA recombination</keyword>
<dbReference type="EMBL" id="BRPK01000020">
    <property type="protein sequence ID" value="GLB45194.1"/>
    <property type="molecule type" value="Genomic_DNA"/>
</dbReference>
<comment type="caution">
    <text evidence="4">The sequence shown here is derived from an EMBL/GenBank/DDBJ whole genome shotgun (WGS) entry which is preliminary data.</text>
</comment>